<evidence type="ECO:0000256" key="4">
    <source>
        <dbReference type="RuleBase" id="RU003718"/>
    </source>
</evidence>
<feature type="signal peptide" evidence="5">
    <location>
        <begin position="1"/>
        <end position="18"/>
    </location>
</feature>
<evidence type="ECO:0000313" key="6">
    <source>
        <dbReference type="EMBL" id="KAG6463007.1"/>
    </source>
</evidence>
<keyword evidence="5" id="KW-0812">Transmembrane</keyword>
<comment type="catalytic activity">
    <reaction evidence="5">
        <text>glucuronate acceptor + UDP-alpha-D-glucuronate = acceptor beta-D-glucuronoside + UDP + H(+)</text>
        <dbReference type="Rhea" id="RHEA:21032"/>
        <dbReference type="ChEBI" id="CHEBI:15378"/>
        <dbReference type="ChEBI" id="CHEBI:58052"/>
        <dbReference type="ChEBI" id="CHEBI:58223"/>
        <dbReference type="ChEBI" id="CHEBI:132367"/>
        <dbReference type="ChEBI" id="CHEBI:132368"/>
        <dbReference type="EC" id="2.4.1.17"/>
    </reaction>
</comment>
<dbReference type="Pfam" id="PF00201">
    <property type="entry name" value="UDPGT"/>
    <property type="match status" value="1"/>
</dbReference>
<keyword evidence="5" id="KW-1133">Transmembrane helix</keyword>
<dbReference type="PANTHER" id="PTHR48043">
    <property type="entry name" value="EG:EG0003.4 PROTEIN-RELATED"/>
    <property type="match status" value="1"/>
</dbReference>
<keyword evidence="7" id="KW-1185">Reference proteome</keyword>
<dbReference type="AlphaFoldDB" id="A0A921ZU72"/>
<sequence length="507" mass="58853">MSKLKLFIVLNLFLTSESAKILAVIPAPALSHQLFFRPLIEELVKRGHELTVITTDPAYSNTKPPANLTEIDVHDVSYTVYKSVFCNNLRGKNDMHMQFRTLLDALTQVFEVQYTSEPIQNLMKENRRFDLVIIEAYYRITAVYAYIYKVPAVLVSSFGMSLTNPEVIGAPVNPLYYPSVIRQRIINMTLIEYISEIYNEYWVHKQVYAHEEIENALMKKLIPDAPTMKDVLDNVHVVMLNEFPPWDWNRPVPPSVVFMGPVIQKSEKELPQELRTYLDESKSGVIYISFGTTVIESLLPPQKMQIFYKVFSELPYNVIWKWASNKTQNVPTNVKLVKWLPQPELLKHPNVKLFITQGGIHSTYEAIRAEVPMIGIPMSLDQWFQTEHYGHKGIGVRLPFDTITEEVLRNTILKIIEDDSYRRSISRLRLLTYDQPQPPLHRFVWWIEHVLRHGGRHFRAPAANMKWSEMLELELVGIVVVTTVVSGTLMMYSLVRLMKCVRTWFVK</sequence>
<dbReference type="GO" id="GO:0016020">
    <property type="term" value="C:membrane"/>
    <property type="evidence" value="ECO:0007669"/>
    <property type="project" value="UniProtKB-SubCell"/>
</dbReference>
<accession>A0A921ZU72</accession>
<dbReference type="Proteomes" id="UP000791440">
    <property type="component" value="Unassembled WGS sequence"/>
</dbReference>
<comment type="caution">
    <text evidence="6">The sequence shown here is derived from an EMBL/GenBank/DDBJ whole genome shotgun (WGS) entry which is preliminary data.</text>
</comment>
<keyword evidence="2 4" id="KW-0328">Glycosyltransferase</keyword>
<evidence type="ECO:0000313" key="7">
    <source>
        <dbReference type="Proteomes" id="UP000791440"/>
    </source>
</evidence>
<comment type="subcellular location">
    <subcellularLocation>
        <location evidence="5">Membrane</location>
        <topology evidence="5">Single-pass membrane protein</topology>
    </subcellularLocation>
</comment>
<feature type="chain" id="PRO_5038171199" description="UDP-glucuronosyltransferase" evidence="5">
    <location>
        <begin position="19"/>
        <end position="507"/>
    </location>
</feature>
<evidence type="ECO:0000256" key="2">
    <source>
        <dbReference type="ARBA" id="ARBA00022676"/>
    </source>
</evidence>
<dbReference type="PROSITE" id="PS00375">
    <property type="entry name" value="UDPGT"/>
    <property type="match status" value="1"/>
</dbReference>
<protein>
    <recommendedName>
        <fullName evidence="5">UDP-glucuronosyltransferase</fullName>
        <ecNumber evidence="5">2.4.1.17</ecNumber>
    </recommendedName>
</protein>
<evidence type="ECO:0000256" key="3">
    <source>
        <dbReference type="ARBA" id="ARBA00022679"/>
    </source>
</evidence>
<keyword evidence="5" id="KW-0472">Membrane</keyword>
<dbReference type="FunFam" id="3.40.50.2000:FF:000050">
    <property type="entry name" value="UDP-glucuronosyltransferase"/>
    <property type="match status" value="1"/>
</dbReference>
<feature type="transmembrane region" description="Helical" evidence="5">
    <location>
        <begin position="475"/>
        <end position="495"/>
    </location>
</feature>
<dbReference type="CDD" id="cd03784">
    <property type="entry name" value="GT1_Gtf-like"/>
    <property type="match status" value="1"/>
</dbReference>
<organism evidence="6 7">
    <name type="scientific">Manduca sexta</name>
    <name type="common">Tobacco hawkmoth</name>
    <name type="synonym">Tobacco hornworm</name>
    <dbReference type="NCBI Taxonomy" id="7130"/>
    <lineage>
        <taxon>Eukaryota</taxon>
        <taxon>Metazoa</taxon>
        <taxon>Ecdysozoa</taxon>
        <taxon>Arthropoda</taxon>
        <taxon>Hexapoda</taxon>
        <taxon>Insecta</taxon>
        <taxon>Pterygota</taxon>
        <taxon>Neoptera</taxon>
        <taxon>Endopterygota</taxon>
        <taxon>Lepidoptera</taxon>
        <taxon>Glossata</taxon>
        <taxon>Ditrysia</taxon>
        <taxon>Bombycoidea</taxon>
        <taxon>Sphingidae</taxon>
        <taxon>Sphinginae</taxon>
        <taxon>Sphingini</taxon>
        <taxon>Manduca</taxon>
    </lineage>
</organism>
<evidence type="ECO:0000256" key="1">
    <source>
        <dbReference type="ARBA" id="ARBA00009995"/>
    </source>
</evidence>
<reference evidence="6" key="1">
    <citation type="journal article" date="2016" name="Insect Biochem. Mol. Biol.">
        <title>Multifaceted biological insights from a draft genome sequence of the tobacco hornworm moth, Manduca sexta.</title>
        <authorList>
            <person name="Kanost M.R."/>
            <person name="Arrese E.L."/>
            <person name="Cao X."/>
            <person name="Chen Y.R."/>
            <person name="Chellapilla S."/>
            <person name="Goldsmith M.R."/>
            <person name="Grosse-Wilde E."/>
            <person name="Heckel D.G."/>
            <person name="Herndon N."/>
            <person name="Jiang H."/>
            <person name="Papanicolaou A."/>
            <person name="Qu J."/>
            <person name="Soulages J.L."/>
            <person name="Vogel H."/>
            <person name="Walters J."/>
            <person name="Waterhouse R.M."/>
            <person name="Ahn S.J."/>
            <person name="Almeida F.C."/>
            <person name="An C."/>
            <person name="Aqrawi P."/>
            <person name="Bretschneider A."/>
            <person name="Bryant W.B."/>
            <person name="Bucks S."/>
            <person name="Chao H."/>
            <person name="Chevignon G."/>
            <person name="Christen J.M."/>
            <person name="Clarke D.F."/>
            <person name="Dittmer N.T."/>
            <person name="Ferguson L.C.F."/>
            <person name="Garavelou S."/>
            <person name="Gordon K.H.J."/>
            <person name="Gunaratna R.T."/>
            <person name="Han Y."/>
            <person name="Hauser F."/>
            <person name="He Y."/>
            <person name="Heidel-Fischer H."/>
            <person name="Hirsh A."/>
            <person name="Hu Y."/>
            <person name="Jiang H."/>
            <person name="Kalra D."/>
            <person name="Klinner C."/>
            <person name="Konig C."/>
            <person name="Kovar C."/>
            <person name="Kroll A.R."/>
            <person name="Kuwar S.S."/>
            <person name="Lee S.L."/>
            <person name="Lehman R."/>
            <person name="Li K."/>
            <person name="Li Z."/>
            <person name="Liang H."/>
            <person name="Lovelace S."/>
            <person name="Lu Z."/>
            <person name="Mansfield J.H."/>
            <person name="McCulloch K.J."/>
            <person name="Mathew T."/>
            <person name="Morton B."/>
            <person name="Muzny D.M."/>
            <person name="Neunemann D."/>
            <person name="Ongeri F."/>
            <person name="Pauchet Y."/>
            <person name="Pu L.L."/>
            <person name="Pyrousis I."/>
            <person name="Rao X.J."/>
            <person name="Redding A."/>
            <person name="Roesel C."/>
            <person name="Sanchez-Gracia A."/>
            <person name="Schaack S."/>
            <person name="Shukla A."/>
            <person name="Tetreau G."/>
            <person name="Wang Y."/>
            <person name="Xiong G.H."/>
            <person name="Traut W."/>
            <person name="Walsh T.K."/>
            <person name="Worley K.C."/>
            <person name="Wu D."/>
            <person name="Wu W."/>
            <person name="Wu Y.Q."/>
            <person name="Zhang X."/>
            <person name="Zou Z."/>
            <person name="Zucker H."/>
            <person name="Briscoe A.D."/>
            <person name="Burmester T."/>
            <person name="Clem R.J."/>
            <person name="Feyereisen R."/>
            <person name="Grimmelikhuijzen C.J.P."/>
            <person name="Hamodrakas S.J."/>
            <person name="Hansson B.S."/>
            <person name="Huguet E."/>
            <person name="Jermiin L.S."/>
            <person name="Lan Q."/>
            <person name="Lehman H.K."/>
            <person name="Lorenzen M."/>
            <person name="Merzendorfer H."/>
            <person name="Michalopoulos I."/>
            <person name="Morton D.B."/>
            <person name="Muthukrishnan S."/>
            <person name="Oakeshott J.G."/>
            <person name="Palmer W."/>
            <person name="Park Y."/>
            <person name="Passarelli A.L."/>
            <person name="Rozas J."/>
            <person name="Schwartz L.M."/>
            <person name="Smith W."/>
            <person name="Southgate A."/>
            <person name="Vilcinskas A."/>
            <person name="Vogt R."/>
            <person name="Wang P."/>
            <person name="Werren J."/>
            <person name="Yu X.Q."/>
            <person name="Zhou J.J."/>
            <person name="Brown S.J."/>
            <person name="Scherer S.E."/>
            <person name="Richards S."/>
            <person name="Blissard G.W."/>
        </authorList>
    </citation>
    <scope>NUCLEOTIDE SEQUENCE</scope>
</reference>
<dbReference type="SUPFAM" id="SSF53756">
    <property type="entry name" value="UDP-Glycosyltransferase/glycogen phosphorylase"/>
    <property type="match status" value="1"/>
</dbReference>
<keyword evidence="5" id="KW-0732">Signal</keyword>
<gene>
    <name evidence="6" type="ORF">O3G_MSEX013593</name>
</gene>
<reference evidence="6" key="2">
    <citation type="submission" date="2020-12" db="EMBL/GenBank/DDBJ databases">
        <authorList>
            <person name="Kanost M."/>
        </authorList>
    </citation>
    <scope>NUCLEOTIDE SEQUENCE</scope>
</reference>
<dbReference type="GO" id="GO:0015020">
    <property type="term" value="F:glucuronosyltransferase activity"/>
    <property type="evidence" value="ECO:0007669"/>
    <property type="project" value="UniProtKB-EC"/>
</dbReference>
<proteinExistence type="inferred from homology"/>
<comment type="similarity">
    <text evidence="1 4">Belongs to the UDP-glycosyltransferase family.</text>
</comment>
<dbReference type="Gene3D" id="3.40.50.2000">
    <property type="entry name" value="Glycogen Phosphorylase B"/>
    <property type="match status" value="2"/>
</dbReference>
<evidence type="ECO:0000256" key="5">
    <source>
        <dbReference type="RuleBase" id="RU362059"/>
    </source>
</evidence>
<dbReference type="InterPro" id="IPR002213">
    <property type="entry name" value="UDP_glucos_trans"/>
</dbReference>
<dbReference type="EMBL" id="JH668919">
    <property type="protein sequence ID" value="KAG6463007.1"/>
    <property type="molecule type" value="Genomic_DNA"/>
</dbReference>
<dbReference type="InterPro" id="IPR035595">
    <property type="entry name" value="UDP_glycos_trans_CS"/>
</dbReference>
<dbReference type="EC" id="2.4.1.17" evidence="5"/>
<keyword evidence="3 4" id="KW-0808">Transferase</keyword>
<dbReference type="PANTHER" id="PTHR48043:SF159">
    <property type="entry name" value="EG:EG0003.4 PROTEIN-RELATED"/>
    <property type="match status" value="1"/>
</dbReference>
<name>A0A921ZU72_MANSE</name>
<dbReference type="InterPro" id="IPR050271">
    <property type="entry name" value="UDP-glycosyltransferase"/>
</dbReference>